<dbReference type="AlphaFoldDB" id="A0A931GW16"/>
<keyword evidence="3" id="KW-1185">Reference proteome</keyword>
<dbReference type="Proteomes" id="UP000628448">
    <property type="component" value="Unassembled WGS sequence"/>
</dbReference>
<dbReference type="Pfam" id="PF00534">
    <property type="entry name" value="Glycos_transf_1"/>
    <property type="match status" value="1"/>
</dbReference>
<dbReference type="EMBL" id="JADWYR010000002">
    <property type="protein sequence ID" value="MBG9377065.1"/>
    <property type="molecule type" value="Genomic_DNA"/>
</dbReference>
<dbReference type="InterPro" id="IPR001296">
    <property type="entry name" value="Glyco_trans_1"/>
</dbReference>
<reference evidence="2" key="1">
    <citation type="submission" date="2020-11" db="EMBL/GenBank/DDBJ databases">
        <title>Bacterial whole genome sequence for Panacibacter sp. DH6.</title>
        <authorList>
            <person name="Le V."/>
            <person name="Ko S."/>
            <person name="Ahn C.-Y."/>
            <person name="Oh H.-M."/>
        </authorList>
    </citation>
    <scope>NUCLEOTIDE SEQUENCE</scope>
    <source>
        <strain evidence="2">DH6</strain>
    </source>
</reference>
<evidence type="ECO:0000259" key="1">
    <source>
        <dbReference type="Pfam" id="PF00534"/>
    </source>
</evidence>
<organism evidence="2 3">
    <name type="scientific">Panacibacter microcysteis</name>
    <dbReference type="NCBI Taxonomy" id="2793269"/>
    <lineage>
        <taxon>Bacteria</taxon>
        <taxon>Pseudomonadati</taxon>
        <taxon>Bacteroidota</taxon>
        <taxon>Chitinophagia</taxon>
        <taxon>Chitinophagales</taxon>
        <taxon>Chitinophagaceae</taxon>
        <taxon>Panacibacter</taxon>
    </lineage>
</organism>
<dbReference type="GO" id="GO:0016757">
    <property type="term" value="F:glycosyltransferase activity"/>
    <property type="evidence" value="ECO:0007669"/>
    <property type="project" value="InterPro"/>
</dbReference>
<gene>
    <name evidence="2" type="ORF">I5907_12545</name>
</gene>
<dbReference type="PANTHER" id="PTHR45947">
    <property type="entry name" value="SULFOQUINOVOSYL TRANSFERASE SQD2"/>
    <property type="match status" value="1"/>
</dbReference>
<evidence type="ECO:0000313" key="3">
    <source>
        <dbReference type="Proteomes" id="UP000628448"/>
    </source>
</evidence>
<proteinExistence type="predicted"/>
<protein>
    <submittedName>
        <fullName evidence="2">Glycosyltransferase</fullName>
    </submittedName>
</protein>
<dbReference type="SUPFAM" id="SSF53756">
    <property type="entry name" value="UDP-Glycosyltransferase/glycogen phosphorylase"/>
    <property type="match status" value="1"/>
</dbReference>
<dbReference type="PANTHER" id="PTHR45947:SF3">
    <property type="entry name" value="SULFOQUINOVOSYL TRANSFERASE SQD2"/>
    <property type="match status" value="1"/>
</dbReference>
<name>A0A931GW16_9BACT</name>
<sequence length="398" mass="44735">MRLLRVIPSMNPSTGGPCQGIRNAIPELQKLGIYNEVACLDDPRSSFSRNDLFPVHLLGPAKGPWQYSNKLVPWLEKNVHRFDAVIVHGLWLYHDYAVVKFFRQLRARTNNKKSPKLFVMPHGMLDPYFQKAPGRKLKAIRNKIYWKLVESKVIENADAMLFTTESELLLAREAFQPYLPKQEINIGYGIAAPPPFTHEMHNAFINECSGLNDRPFILFLSRIHEKKSVDLLIQSYVDIVKGSNTANQTNIPKLVIVGPGMNTPFGKNLLTMAADLKDEYIFFPGMLTGDAKWGAFYNCDAFILPSHQENFGIAVAEAMACSKPVLISNQVNIFREIETSHSGIVADDTVEGVSYLLNSFFSLTDVEKKQMGVNAKTTYEKYFAAAPAAQKMLSILSN</sequence>
<comment type="caution">
    <text evidence="2">The sequence shown here is derived from an EMBL/GenBank/DDBJ whole genome shotgun (WGS) entry which is preliminary data.</text>
</comment>
<accession>A0A931GW16</accession>
<feature type="domain" description="Glycosyl transferase family 1" evidence="1">
    <location>
        <begin position="212"/>
        <end position="372"/>
    </location>
</feature>
<evidence type="ECO:0000313" key="2">
    <source>
        <dbReference type="EMBL" id="MBG9377065.1"/>
    </source>
</evidence>
<dbReference type="InterPro" id="IPR050194">
    <property type="entry name" value="Glycosyltransferase_grp1"/>
</dbReference>
<dbReference type="Gene3D" id="3.40.50.2000">
    <property type="entry name" value="Glycogen Phosphorylase B"/>
    <property type="match status" value="2"/>
</dbReference>
<dbReference type="RefSeq" id="WP_196991166.1">
    <property type="nucleotide sequence ID" value="NZ_JADWYR010000002.1"/>
</dbReference>